<dbReference type="InterPro" id="IPR035398">
    <property type="entry name" value="Bac_rhamnosid_C"/>
</dbReference>
<comment type="caution">
    <text evidence="2">The sequence shown here is derived from an EMBL/GenBank/DDBJ whole genome shotgun (WGS) entry which is preliminary data.</text>
</comment>
<dbReference type="Gene3D" id="2.60.120.560">
    <property type="entry name" value="Exo-inulinase, domain 1"/>
    <property type="match status" value="1"/>
</dbReference>
<feature type="domain" description="Alpha-L-rhamnosidase C-terminal" evidence="1">
    <location>
        <begin position="728"/>
        <end position="792"/>
    </location>
</feature>
<organism evidence="2 3">
    <name type="scientific">Colletotrichum noveboracense</name>
    <dbReference type="NCBI Taxonomy" id="2664923"/>
    <lineage>
        <taxon>Eukaryota</taxon>
        <taxon>Fungi</taxon>
        <taxon>Dikarya</taxon>
        <taxon>Ascomycota</taxon>
        <taxon>Pezizomycotina</taxon>
        <taxon>Sordariomycetes</taxon>
        <taxon>Hypocreomycetidae</taxon>
        <taxon>Glomerellales</taxon>
        <taxon>Glomerellaceae</taxon>
        <taxon>Colletotrichum</taxon>
        <taxon>Colletotrichum gloeosporioides species complex</taxon>
    </lineage>
</organism>
<dbReference type="Pfam" id="PF17390">
    <property type="entry name" value="Bac_rhamnosid_C"/>
    <property type="match status" value="1"/>
</dbReference>
<dbReference type="PANTHER" id="PTHR34987">
    <property type="entry name" value="C, PUTATIVE (AFU_ORTHOLOGUE AFUA_3G02880)-RELATED"/>
    <property type="match status" value="1"/>
</dbReference>
<dbReference type="InterPro" id="IPR012341">
    <property type="entry name" value="6hp_glycosidase-like_sf"/>
</dbReference>
<keyword evidence="3" id="KW-1185">Reference proteome</keyword>
<dbReference type="Gene3D" id="1.50.10.10">
    <property type="match status" value="1"/>
</dbReference>
<evidence type="ECO:0000313" key="3">
    <source>
        <dbReference type="Proteomes" id="UP001152533"/>
    </source>
</evidence>
<dbReference type="SUPFAM" id="SSF48208">
    <property type="entry name" value="Six-hairpin glycosidases"/>
    <property type="match status" value="1"/>
</dbReference>
<reference evidence="2" key="1">
    <citation type="submission" date="2022-08" db="EMBL/GenBank/DDBJ databases">
        <authorList>
            <person name="Giroux E."/>
            <person name="Giroux E."/>
        </authorList>
    </citation>
    <scope>NUCLEOTIDE SEQUENCE</scope>
    <source>
        <strain evidence="2">H1091258</strain>
    </source>
</reference>
<gene>
    <name evidence="2" type="ORF">CGXH109_LOCUS8739</name>
</gene>
<name>A0A9W4RIL5_9PEZI</name>
<accession>A0A9W4RIL5</accession>
<protein>
    <recommendedName>
        <fullName evidence="1">Alpha-L-rhamnosidase C-terminal domain-containing protein</fullName>
    </recommendedName>
</protein>
<dbReference type="Proteomes" id="UP001152533">
    <property type="component" value="Unassembled WGS sequence"/>
</dbReference>
<dbReference type="EMBL" id="CAMGZC010000032">
    <property type="protein sequence ID" value="CAI0641886.1"/>
    <property type="molecule type" value="Genomic_DNA"/>
</dbReference>
<dbReference type="InterPro" id="IPR008928">
    <property type="entry name" value="6-hairpin_glycosidase_sf"/>
</dbReference>
<sequence>MTVSAPEVIVPKKVLSASKGADRDADSGTFTLSNGKVSEPTARASIVFDYEICIGGIPFVIIERAHGNGPIQLQAVYSETIGGIDCETGNGYLDLRRDTELMIEMIGDGPFFFFSNAMDCYRNVAIKIDPSESQQTIKANLAQRSQRYLKLVLISEEASIVISRVGVELVRPFIEPKASFHCSDETLNRIWKDGVRTVDMCTVLKGETAPSWEVTNDGTRVLGQHWAPCRQGTRWGDKEVTFEVRIEHLGASWGVHMVANGVIFCLDIDAEELRAYEGLADQSAVFPVKSFGSWSTHGIAKKGDWIRVSTIAKGNVIAVTINDREVATIADVQLRPILGGSGINTGSVAFGGPNGWLAVYRNLAVKGAVEVLYENSLRLEDKDRTLADFQVGTNAVACMIDGAKRDRATFGGDLFVSGRGVAYAGLDMEAVAGSIELLSSHQTEDGYLGNLCPIQAPIHTGDAPPPTYAFYSMTYACLLVVAVKDYWLHSGDDNVIQRFLPAAENLLKFAESHLKPSGLIEVHPELSMHWYPLGGPVFGAAGTTNLAYYDALNAVIAMKSDSSRKSQLAERAESLKRNILHHLWNPETCSIRMGMALPSDGICQDTNGYALSLGITSEPEKTASHLACPSGTKPVAFKGLDHWDRTGVISPYATGFAVEALFSHQKGQEAVKLIESVWGPMADTSNPNYSGGHWEAMTAEGQPFYHDTSLMHAWSSWPVFLLPQYVAGVRPLEPGWTKIQVAPVLSGISSANYEKETSSGKVEVDLNVDERAGKISVTLSLPPGASAEILSPPGYVNESDASVQGPVGKKLITFQRAEIRN</sequence>
<dbReference type="GO" id="GO:0005975">
    <property type="term" value="P:carbohydrate metabolic process"/>
    <property type="evidence" value="ECO:0007669"/>
    <property type="project" value="InterPro"/>
</dbReference>
<proteinExistence type="predicted"/>
<dbReference type="GO" id="GO:0003824">
    <property type="term" value="F:catalytic activity"/>
    <property type="evidence" value="ECO:0007669"/>
    <property type="project" value="UniProtKB-ARBA"/>
</dbReference>
<dbReference type="Gene3D" id="2.60.420.10">
    <property type="entry name" value="Maltose phosphorylase, domain 3"/>
    <property type="match status" value="1"/>
</dbReference>
<dbReference type="AlphaFoldDB" id="A0A9W4RIL5"/>
<evidence type="ECO:0000259" key="1">
    <source>
        <dbReference type="Pfam" id="PF17390"/>
    </source>
</evidence>
<dbReference type="PANTHER" id="PTHR34987:SF4">
    <property type="entry name" value="ALPHA-L-RHAMNOSIDASE C-TERMINAL DOMAIN-CONTAINING PROTEIN"/>
    <property type="match status" value="1"/>
</dbReference>
<evidence type="ECO:0000313" key="2">
    <source>
        <dbReference type="EMBL" id="CAI0641886.1"/>
    </source>
</evidence>